<evidence type="ECO:0000256" key="2">
    <source>
        <dbReference type="ARBA" id="ARBA00022691"/>
    </source>
</evidence>
<dbReference type="SFLD" id="SFLDG01072">
    <property type="entry name" value="dehydrogenase_like"/>
    <property type="match status" value="1"/>
</dbReference>
<protein>
    <submittedName>
        <fullName evidence="8">Dynobactin maturation radical SAM/SPASM protein DynA</fullName>
    </submittedName>
</protein>
<organism evidence="8 9">
    <name type="scientific">Massilia haematophila</name>
    <dbReference type="NCBI Taxonomy" id="457923"/>
    <lineage>
        <taxon>Bacteria</taxon>
        <taxon>Pseudomonadati</taxon>
        <taxon>Pseudomonadota</taxon>
        <taxon>Betaproteobacteria</taxon>
        <taxon>Burkholderiales</taxon>
        <taxon>Oxalobacteraceae</taxon>
        <taxon>Telluria group</taxon>
        <taxon>Massilia</taxon>
    </lineage>
</organism>
<dbReference type="NCBIfam" id="TIGR04085">
    <property type="entry name" value="rSAM_more_4Fe4S"/>
    <property type="match status" value="1"/>
</dbReference>
<dbReference type="SFLD" id="SFLDS00029">
    <property type="entry name" value="Radical_SAM"/>
    <property type="match status" value="1"/>
</dbReference>
<name>A0ABV7PPT5_9BURK</name>
<feature type="domain" description="Radical SAM core" evidence="7">
    <location>
        <begin position="1"/>
        <end position="219"/>
    </location>
</feature>
<evidence type="ECO:0000256" key="1">
    <source>
        <dbReference type="ARBA" id="ARBA00001966"/>
    </source>
</evidence>
<dbReference type="Gene3D" id="3.20.20.70">
    <property type="entry name" value="Aldolase class I"/>
    <property type="match status" value="1"/>
</dbReference>
<keyword evidence="5" id="KW-0411">Iron-sulfur</keyword>
<dbReference type="EMBL" id="JBHRVV010000001">
    <property type="protein sequence ID" value="MFC3459772.1"/>
    <property type="molecule type" value="Genomic_DNA"/>
</dbReference>
<dbReference type="InterPro" id="IPR007197">
    <property type="entry name" value="rSAM"/>
</dbReference>
<dbReference type="PANTHER" id="PTHR43273">
    <property type="entry name" value="ANAEROBIC SULFATASE-MATURATING ENZYME HOMOLOG ASLB-RELATED"/>
    <property type="match status" value="1"/>
</dbReference>
<dbReference type="SFLD" id="SFLDG01384">
    <property type="entry name" value="thioether_bond_formation_requi"/>
    <property type="match status" value="1"/>
</dbReference>
<evidence type="ECO:0000313" key="8">
    <source>
        <dbReference type="EMBL" id="MFC3459772.1"/>
    </source>
</evidence>
<comment type="caution">
    <text evidence="8">The sequence shown here is derived from an EMBL/GenBank/DDBJ whole genome shotgun (WGS) entry which is preliminary data.</text>
</comment>
<dbReference type="CDD" id="cd01335">
    <property type="entry name" value="Radical_SAM"/>
    <property type="match status" value="1"/>
</dbReference>
<dbReference type="Pfam" id="PF13186">
    <property type="entry name" value="SPASM"/>
    <property type="match status" value="1"/>
</dbReference>
<evidence type="ECO:0000259" key="7">
    <source>
        <dbReference type="PROSITE" id="PS51918"/>
    </source>
</evidence>
<accession>A0ABV7PPT5</accession>
<comment type="similarity">
    <text evidence="6">Belongs to the radical SAM superfamily. Anaerobic sulfatase-maturating enzyme family.</text>
</comment>
<dbReference type="SFLD" id="SFLDG01386">
    <property type="entry name" value="main_SPASM_domain-containing"/>
    <property type="match status" value="1"/>
</dbReference>
<comment type="cofactor">
    <cofactor evidence="1">
        <name>[4Fe-4S] cluster</name>
        <dbReference type="ChEBI" id="CHEBI:49883"/>
    </cofactor>
</comment>
<keyword evidence="9" id="KW-1185">Reference proteome</keyword>
<keyword evidence="3" id="KW-0479">Metal-binding</keyword>
<dbReference type="SUPFAM" id="SSF102114">
    <property type="entry name" value="Radical SAM enzymes"/>
    <property type="match status" value="1"/>
</dbReference>
<dbReference type="NCBIfam" id="NF041298">
    <property type="entry name" value="rSAM_mat_DynA"/>
    <property type="match status" value="1"/>
</dbReference>
<evidence type="ECO:0000313" key="9">
    <source>
        <dbReference type="Proteomes" id="UP001595665"/>
    </source>
</evidence>
<dbReference type="SFLD" id="SFLDG01067">
    <property type="entry name" value="SPASM/twitch_domain_containing"/>
    <property type="match status" value="1"/>
</dbReference>
<evidence type="ECO:0000256" key="4">
    <source>
        <dbReference type="ARBA" id="ARBA00023004"/>
    </source>
</evidence>
<dbReference type="Proteomes" id="UP001595665">
    <property type="component" value="Unassembled WGS sequence"/>
</dbReference>
<dbReference type="PANTHER" id="PTHR43273:SF3">
    <property type="entry name" value="ANAEROBIC SULFATASE-MATURATING ENZYME HOMOLOG ASLB-RELATED"/>
    <property type="match status" value="1"/>
</dbReference>
<evidence type="ECO:0000256" key="5">
    <source>
        <dbReference type="ARBA" id="ARBA00023014"/>
    </source>
</evidence>
<keyword evidence="4" id="KW-0408">Iron</keyword>
<reference evidence="9" key="1">
    <citation type="journal article" date="2019" name="Int. J. Syst. Evol. Microbiol.">
        <title>The Global Catalogue of Microorganisms (GCM) 10K type strain sequencing project: providing services to taxonomists for standard genome sequencing and annotation.</title>
        <authorList>
            <consortium name="The Broad Institute Genomics Platform"/>
            <consortium name="The Broad Institute Genome Sequencing Center for Infectious Disease"/>
            <person name="Wu L."/>
            <person name="Ma J."/>
        </authorList>
    </citation>
    <scope>NUCLEOTIDE SEQUENCE [LARGE SCALE GENOMIC DNA]</scope>
    <source>
        <strain evidence="9">CCM 7480</strain>
    </source>
</reference>
<dbReference type="InterPro" id="IPR058240">
    <property type="entry name" value="rSAM_sf"/>
</dbReference>
<dbReference type="InterPro" id="IPR023867">
    <property type="entry name" value="Sulphatase_maturase_rSAM"/>
</dbReference>
<sequence>MFTAVVKPTHICNLACDYCFNDDVRKPVMDPATLERVVQQTFEYTRQTGKDQAHFIWHGGEPTVVGLDFYRNAVALQEKYADGCKYSNAFQTNGVLVNKEWARFFKSHDFSVSVSLDGKQLHNDKYRVDFAGKGSYHKVERAMNILKDEGIQFGVCLTMHKGNVEDAADIYRFFAEQKQAFHIVPLMKSGGARDGYEDFGLTENEYADAWLAMYDLWFDAAPDYVYVSDFVDRTEAVLRGLPGSCWTASHCCDTNVTVDPEGDVYSCASVSATPIALYGNVNEKSFKEVFASRNALYWRTRQHSDQCTSCKWFHVCHGGCMSRSYKFFGNIDAPDYYCDSLYRIYEHIEKRLRGMDLAPALPHENHMRSQLPADTRSKLDMTGLKSRISSIPVKVVQ</sequence>
<dbReference type="PROSITE" id="PS51918">
    <property type="entry name" value="RADICAL_SAM"/>
    <property type="match status" value="1"/>
</dbReference>
<evidence type="ECO:0000256" key="6">
    <source>
        <dbReference type="ARBA" id="ARBA00023601"/>
    </source>
</evidence>
<dbReference type="InterPro" id="IPR013785">
    <property type="entry name" value="Aldolase_TIM"/>
</dbReference>
<keyword evidence="2" id="KW-0949">S-adenosyl-L-methionine</keyword>
<dbReference type="Pfam" id="PF04055">
    <property type="entry name" value="Radical_SAM"/>
    <property type="match status" value="1"/>
</dbReference>
<evidence type="ECO:0000256" key="3">
    <source>
        <dbReference type="ARBA" id="ARBA00022723"/>
    </source>
</evidence>
<dbReference type="RefSeq" id="WP_379736401.1">
    <property type="nucleotide sequence ID" value="NZ_JBHRVV010000001.1"/>
</dbReference>
<proteinExistence type="inferred from homology"/>
<gene>
    <name evidence="8" type="primary">dynA</name>
    <name evidence="8" type="ORF">ACFOPH_16175</name>
</gene>
<dbReference type="InterPro" id="IPR023885">
    <property type="entry name" value="4Fe4S-binding_SPASM_dom"/>
</dbReference>